<accession>A0A6J7EW20</accession>
<dbReference type="SUPFAM" id="SSF52317">
    <property type="entry name" value="Class I glutamine amidotransferase-like"/>
    <property type="match status" value="1"/>
</dbReference>
<dbReference type="AlphaFoldDB" id="A0A6J7EW20"/>
<dbReference type="InterPro" id="IPR017926">
    <property type="entry name" value="GATASE"/>
</dbReference>
<reference evidence="2" key="1">
    <citation type="submission" date="2020-05" db="EMBL/GenBank/DDBJ databases">
        <authorList>
            <person name="Chiriac C."/>
            <person name="Salcher M."/>
            <person name="Ghai R."/>
            <person name="Kavagutti S V."/>
        </authorList>
    </citation>
    <scope>NUCLEOTIDE SEQUENCE</scope>
</reference>
<dbReference type="Gene3D" id="3.40.50.880">
    <property type="match status" value="1"/>
</dbReference>
<evidence type="ECO:0000313" key="2">
    <source>
        <dbReference type="EMBL" id="CAB4886541.1"/>
    </source>
</evidence>
<dbReference type="PANTHER" id="PTHR42695:SF5">
    <property type="entry name" value="GLUTAMINE AMIDOTRANSFERASE YLR126C-RELATED"/>
    <property type="match status" value="1"/>
</dbReference>
<dbReference type="CDD" id="cd01741">
    <property type="entry name" value="GATase1_1"/>
    <property type="match status" value="1"/>
</dbReference>
<sequence>MRSPTVLFIQNYATDPPHLVAEWLSELGFAIEVIRAFEGQEIPQELPEHISSVIPLGGAMNALQDEEYPWLAHERTLIKKVVDQGIPVLGICLGAQLLGAALGGTVSRLKENEIGIYEINQVSDDAIMSVGLNAPTTQWHEDYVSVLPAGATLVANSERCPTQIFRVGNLTYGLQCHPEADSSIVALWESKPDNAFLNFQSKSENETIAQRVKAREVDLRNIWKPVIQNWGKAVLAL</sequence>
<protein>
    <submittedName>
        <fullName evidence="2">Unannotated protein</fullName>
    </submittedName>
</protein>
<organism evidence="2">
    <name type="scientific">freshwater metagenome</name>
    <dbReference type="NCBI Taxonomy" id="449393"/>
    <lineage>
        <taxon>unclassified sequences</taxon>
        <taxon>metagenomes</taxon>
        <taxon>ecological metagenomes</taxon>
    </lineage>
</organism>
<dbReference type="GO" id="GO:0005829">
    <property type="term" value="C:cytosol"/>
    <property type="evidence" value="ECO:0007669"/>
    <property type="project" value="TreeGrafter"/>
</dbReference>
<evidence type="ECO:0000259" key="1">
    <source>
        <dbReference type="Pfam" id="PF00117"/>
    </source>
</evidence>
<dbReference type="Pfam" id="PF00117">
    <property type="entry name" value="GATase"/>
    <property type="match status" value="1"/>
</dbReference>
<feature type="domain" description="Glutamine amidotransferase" evidence="1">
    <location>
        <begin position="19"/>
        <end position="182"/>
    </location>
</feature>
<dbReference type="PROSITE" id="PS51273">
    <property type="entry name" value="GATASE_TYPE_1"/>
    <property type="match status" value="1"/>
</dbReference>
<dbReference type="EMBL" id="CAFBLZ010000065">
    <property type="protein sequence ID" value="CAB4886541.1"/>
    <property type="molecule type" value="Genomic_DNA"/>
</dbReference>
<name>A0A6J7EW20_9ZZZZ</name>
<dbReference type="InterPro" id="IPR029062">
    <property type="entry name" value="Class_I_gatase-like"/>
</dbReference>
<dbReference type="InterPro" id="IPR044992">
    <property type="entry name" value="ChyE-like"/>
</dbReference>
<proteinExistence type="predicted"/>
<dbReference type="PANTHER" id="PTHR42695">
    <property type="entry name" value="GLUTAMINE AMIDOTRANSFERASE YLR126C-RELATED"/>
    <property type="match status" value="1"/>
</dbReference>
<gene>
    <name evidence="2" type="ORF">UFOPK3482_00811</name>
</gene>